<dbReference type="SMART" id="SM01054">
    <property type="entry name" value="CaM_binding"/>
    <property type="match status" value="1"/>
</dbReference>
<dbReference type="EMBL" id="QGKY02001250">
    <property type="protein sequence ID" value="KAF2562545.1"/>
    <property type="molecule type" value="Genomic_DNA"/>
</dbReference>
<dbReference type="PANTHER" id="PTHR33349">
    <property type="entry name" value="EMB|CAB62594.1"/>
    <property type="match status" value="1"/>
</dbReference>
<sequence>MAEETVHLPDSPYVNRSWRRISTRKLSFLYTEEKILPNYLRSTTSSCHNVCKYGTKHEPKDKPTTVSPLKRVTRSFSGTLSFDSSPLNKKKKALTKLVLNPSLGSGKTKKTVSRTIKTVVVSKRRELEMVEHNKRVTALKLKSVAQTAARALRRSTVNRKKTNGGSIMSSKRCSKRMKTKKESNVPIVDETCKDLVDEEKTLYVIKMRTGNETVESEDQNQTLLMAEETVHLPDSPYVNRSWRRISTRKLSFLYTEEKILPNYLRSTTSSCHNVCKYGTKHEPKDKPTTVSPLKRVTRSFSGTLSFDSSPLNKKKKALTKLVLNPSLGSGKTKKTVSRTIKTVVVSKRRELEMVEHNKRVTALKLKSVAQTAAIALRRSTINRKKTNGGSEAEEPKKEVVSSKRCSSSLKTKKESNVPLVDETCKDLAEEKTLYVIKMRTENETVESDDQNQRCVMDSPTDDPKSQEEGECIVTEADDESSQEEEDENMSFSEDKNTPRQAKSKALSVNSKSMRLRFKRGKFSDVGSQDNTPRKLKFKRSKIITRADTTTKSSVRRSINTRGTNISNEKEEEQKARSLKVVLKHQGMTQKKRDSRVLLFNKVIKKTANKLVETRKSKVKALIGAFESVISLQEKEKLLSNSITLKSDYSQTIH</sequence>
<accession>A0A8S9HW86</accession>
<protein>
    <recommendedName>
        <fullName evidence="2">Calmodulin-binding domain-containing protein</fullName>
    </recommendedName>
</protein>
<feature type="region of interest" description="Disordered" evidence="1">
    <location>
        <begin position="380"/>
        <end position="415"/>
    </location>
</feature>
<organism evidence="3">
    <name type="scientific">Brassica cretica</name>
    <name type="common">Mustard</name>
    <dbReference type="NCBI Taxonomy" id="69181"/>
    <lineage>
        <taxon>Eukaryota</taxon>
        <taxon>Viridiplantae</taxon>
        <taxon>Streptophyta</taxon>
        <taxon>Embryophyta</taxon>
        <taxon>Tracheophyta</taxon>
        <taxon>Spermatophyta</taxon>
        <taxon>Magnoliopsida</taxon>
        <taxon>eudicotyledons</taxon>
        <taxon>Gunneridae</taxon>
        <taxon>Pentapetalae</taxon>
        <taxon>rosids</taxon>
        <taxon>malvids</taxon>
        <taxon>Brassicales</taxon>
        <taxon>Brassicaceae</taxon>
        <taxon>Brassiceae</taxon>
        <taxon>Brassica</taxon>
    </lineage>
</organism>
<dbReference type="GO" id="GO:0005516">
    <property type="term" value="F:calmodulin binding"/>
    <property type="evidence" value="ECO:0007669"/>
    <property type="project" value="InterPro"/>
</dbReference>
<dbReference type="AlphaFoldDB" id="A0A8S9HW86"/>
<feature type="compositionally biased region" description="Acidic residues" evidence="1">
    <location>
        <begin position="475"/>
        <end position="488"/>
    </location>
</feature>
<feature type="region of interest" description="Disordered" evidence="1">
    <location>
        <begin position="443"/>
        <end position="510"/>
    </location>
</feature>
<gene>
    <name evidence="3" type="ORF">F2Q70_00014351</name>
</gene>
<comment type="caution">
    <text evidence="3">The sequence shown here is derived from an EMBL/GenBank/DDBJ whole genome shotgun (WGS) entry which is preliminary data.</text>
</comment>
<evidence type="ECO:0000313" key="3">
    <source>
        <dbReference type="EMBL" id="KAF2562545.1"/>
    </source>
</evidence>
<name>A0A8S9HW86_BRACR</name>
<dbReference type="Pfam" id="PF07839">
    <property type="entry name" value="CaM_binding"/>
    <property type="match status" value="1"/>
</dbReference>
<proteinExistence type="predicted"/>
<evidence type="ECO:0000259" key="2">
    <source>
        <dbReference type="SMART" id="SM01054"/>
    </source>
</evidence>
<dbReference type="PANTHER" id="PTHR33349:SF9">
    <property type="entry name" value="CALMODULIN-BINDING DOMAIN-CONTAINING PROTEIN"/>
    <property type="match status" value="1"/>
</dbReference>
<feature type="region of interest" description="Disordered" evidence="1">
    <location>
        <begin position="159"/>
        <end position="181"/>
    </location>
</feature>
<reference evidence="3" key="1">
    <citation type="submission" date="2019-12" db="EMBL/GenBank/DDBJ databases">
        <title>Genome sequencing and annotation of Brassica cretica.</title>
        <authorList>
            <person name="Studholme D.J."/>
            <person name="Sarris P.F."/>
        </authorList>
    </citation>
    <scope>NUCLEOTIDE SEQUENCE</scope>
    <source>
        <strain evidence="3">PFS-102/07</strain>
        <tissue evidence="3">Leaf</tissue>
    </source>
</reference>
<dbReference type="InterPro" id="IPR012417">
    <property type="entry name" value="CaM-bd_dom_pln"/>
</dbReference>
<evidence type="ECO:0000256" key="1">
    <source>
        <dbReference type="SAM" id="MobiDB-lite"/>
    </source>
</evidence>
<feature type="domain" description="Calmodulin-binding" evidence="2">
    <location>
        <begin position="511"/>
        <end position="630"/>
    </location>
</feature>